<dbReference type="SUPFAM" id="SSF52540">
    <property type="entry name" value="P-loop containing nucleoside triphosphate hydrolases"/>
    <property type="match status" value="1"/>
</dbReference>
<evidence type="ECO:0008006" key="4">
    <source>
        <dbReference type="Google" id="ProtNLM"/>
    </source>
</evidence>
<evidence type="ECO:0000256" key="1">
    <source>
        <dbReference type="SAM" id="Coils"/>
    </source>
</evidence>
<dbReference type="RefSeq" id="WP_135105143.1">
    <property type="nucleotide sequence ID" value="NZ_JADGKW010000002.1"/>
</dbReference>
<keyword evidence="1" id="KW-0175">Coiled coil</keyword>
<comment type="caution">
    <text evidence="2">The sequence shown here is derived from an EMBL/GenBank/DDBJ whole genome shotgun (WGS) entry which is preliminary data.</text>
</comment>
<proteinExistence type="predicted"/>
<dbReference type="Proteomes" id="UP000298285">
    <property type="component" value="Unassembled WGS sequence"/>
</dbReference>
<accession>A0A4Y9INT2</accession>
<reference evidence="2 3" key="1">
    <citation type="submission" date="2019-03" db="EMBL/GenBank/DDBJ databases">
        <title>Diversity of the mouse oral microbiome.</title>
        <authorList>
            <person name="Joseph S."/>
            <person name="Aduse-Opoku J."/>
            <person name="Curtis M."/>
            <person name="Wade W."/>
            <person name="Hashim A."/>
        </authorList>
    </citation>
    <scope>NUCLEOTIDE SEQUENCE [LARGE SCALE GENOMIC DNA]</scope>
    <source>
        <strain evidence="2 3">P11</strain>
    </source>
</reference>
<evidence type="ECO:0000313" key="3">
    <source>
        <dbReference type="Proteomes" id="UP000298285"/>
    </source>
</evidence>
<name>A0A4Y9INT2_9BACT</name>
<dbReference type="OrthoDB" id="1098190at2"/>
<sequence>MHLIIRNVGPIKNVDINLNKINIIIGPQSSGKSTINKIACYLSWVEKKICVDQSFDFFYSQNVFLQNLEVFHNLEDYVNEKSYIKYVSDVLSIEFNASESSIPKFSWNNRYEYKRPKISYIPAERNVVSVIPNWIEVTLPKNNIKNYMTDWNEARYIYDKEHPLFIESLDIEYYYDNDLKNDFITILEDNDKKKIKLTTASSGTQSLIPIYVLIGYFLKTINNTEELGSIKEDSANKELESKLTNYLIDKEVGNSVDTWIRKIDEFIKQVESLSEEANLKKKNSKLKKIIKSPIGKFVSEASELRNNYLKNNHLKLFLEEPESNLFPSTQQQLLYYLVEQSNTIEDSILMITTHSPFILYALNNCILGGQLKDITTKNKSFHSYKSWIDPDKVSIWEIYDGQLKDIKDSEQKVIGQHYFNDIMGDTLKEYSNILKCFKK</sequence>
<dbReference type="EMBL" id="SPPK01000002">
    <property type="protein sequence ID" value="TFU90173.1"/>
    <property type="molecule type" value="Genomic_DNA"/>
</dbReference>
<protein>
    <recommendedName>
        <fullName evidence="4">AAA domain-containing protein</fullName>
    </recommendedName>
</protein>
<dbReference type="AlphaFoldDB" id="A0A4Y9INT2"/>
<feature type="coiled-coil region" evidence="1">
    <location>
        <begin position="256"/>
        <end position="283"/>
    </location>
</feature>
<organism evidence="2 3">
    <name type="scientific">Dysgonomonas mossii</name>
    <dbReference type="NCBI Taxonomy" id="163665"/>
    <lineage>
        <taxon>Bacteria</taxon>
        <taxon>Pseudomonadati</taxon>
        <taxon>Bacteroidota</taxon>
        <taxon>Bacteroidia</taxon>
        <taxon>Bacteroidales</taxon>
        <taxon>Dysgonomonadaceae</taxon>
        <taxon>Dysgonomonas</taxon>
    </lineage>
</organism>
<gene>
    <name evidence="2" type="ORF">E4T88_09195</name>
</gene>
<evidence type="ECO:0000313" key="2">
    <source>
        <dbReference type="EMBL" id="TFU90173.1"/>
    </source>
</evidence>
<dbReference type="InterPro" id="IPR027417">
    <property type="entry name" value="P-loop_NTPase"/>
</dbReference>
<dbReference type="Gene3D" id="3.40.50.300">
    <property type="entry name" value="P-loop containing nucleotide triphosphate hydrolases"/>
    <property type="match status" value="1"/>
</dbReference>